<name>A0A4Y9RWW9_9BURK</name>
<keyword evidence="3" id="KW-1185">Reference proteome</keyword>
<comment type="caution">
    <text evidence="2">The sequence shown here is derived from an EMBL/GenBank/DDBJ whole genome shotgun (WGS) entry which is preliminary data.</text>
</comment>
<feature type="signal peptide" evidence="1">
    <location>
        <begin position="1"/>
        <end position="18"/>
    </location>
</feature>
<dbReference type="AlphaFoldDB" id="A0A4Y9RWW9"/>
<accession>A0A4Y9RWW9</accession>
<keyword evidence="1" id="KW-0732">Signal</keyword>
<feature type="chain" id="PRO_5021353950" description="DUF3828 domain-containing protein" evidence="1">
    <location>
        <begin position="19"/>
        <end position="159"/>
    </location>
</feature>
<gene>
    <name evidence="2" type="ORF">E4L98_28760</name>
</gene>
<proteinExistence type="predicted"/>
<evidence type="ECO:0000313" key="3">
    <source>
        <dbReference type="Proteomes" id="UP000297729"/>
    </source>
</evidence>
<organism evidence="2 3">
    <name type="scientific">Duganella callida</name>
    <dbReference type="NCBI Taxonomy" id="2561932"/>
    <lineage>
        <taxon>Bacteria</taxon>
        <taxon>Pseudomonadati</taxon>
        <taxon>Pseudomonadota</taxon>
        <taxon>Betaproteobacteria</taxon>
        <taxon>Burkholderiales</taxon>
        <taxon>Oxalobacteraceae</taxon>
        <taxon>Telluria group</taxon>
        <taxon>Duganella</taxon>
    </lineage>
</organism>
<evidence type="ECO:0000256" key="1">
    <source>
        <dbReference type="SAM" id="SignalP"/>
    </source>
</evidence>
<dbReference type="RefSeq" id="WP_135204966.1">
    <property type="nucleotide sequence ID" value="NZ_SPVG01000273.1"/>
</dbReference>
<sequence length="159" mass="17933">MRYRLMLALCVASTAARAEPCSKPDAASLQNTWQAFRTASLQNQPEQIARFYRFPLKLLPPMDGAAPLQIERPVFLKNYAALFQKSPAGDEIGLLAALKQSGGKEYIPQTRFDEARCRYISPTRVGDYNFIYDKKTGWQIESLYYGSDIDIARSAGLDR</sequence>
<evidence type="ECO:0008006" key="4">
    <source>
        <dbReference type="Google" id="ProtNLM"/>
    </source>
</evidence>
<dbReference type="Proteomes" id="UP000297729">
    <property type="component" value="Unassembled WGS sequence"/>
</dbReference>
<dbReference type="OrthoDB" id="8781909at2"/>
<protein>
    <recommendedName>
        <fullName evidence="4">DUF3828 domain-containing protein</fullName>
    </recommendedName>
</protein>
<dbReference type="EMBL" id="SPVG01000273">
    <property type="protein sequence ID" value="TFW13640.1"/>
    <property type="molecule type" value="Genomic_DNA"/>
</dbReference>
<reference evidence="2 3" key="1">
    <citation type="submission" date="2019-03" db="EMBL/GenBank/DDBJ databases">
        <title>Draft Genome Sequence of Duganella callidus sp. nov., a Novel Duganella Species Isolated from Cultivated Soil.</title>
        <authorList>
            <person name="Raths R."/>
            <person name="Peta V."/>
            <person name="Bucking H."/>
        </authorList>
    </citation>
    <scope>NUCLEOTIDE SEQUENCE [LARGE SCALE GENOMIC DNA]</scope>
    <source>
        <strain evidence="2 3">DN04</strain>
    </source>
</reference>
<evidence type="ECO:0000313" key="2">
    <source>
        <dbReference type="EMBL" id="TFW13640.1"/>
    </source>
</evidence>